<evidence type="ECO:0000313" key="2">
    <source>
        <dbReference type="EMBL" id="CAK7265132.1"/>
    </source>
</evidence>
<dbReference type="SUPFAM" id="SSF53590">
    <property type="entry name" value="Nucleoside hydrolase"/>
    <property type="match status" value="1"/>
</dbReference>
<keyword evidence="3" id="KW-1185">Reference proteome</keyword>
<dbReference type="Gene3D" id="3.90.245.10">
    <property type="entry name" value="Ribonucleoside hydrolase-like"/>
    <property type="match status" value="1"/>
</dbReference>
<name>A0ABP0DAI1_9PEZI</name>
<accession>A0ABP0DAI1</accession>
<sequence>MARLSFLALAACALAGTAVASCPKPLIIDSDFGSFDDDPLALGLANIFQLWGEAEILAIVISTDYELAAPAVDAIDTFYGNPDIPIAINKPLSNATQTAEYATAYGDYITGLTYDFPEDVRSGYNTTTPLALYRKYLSEAADKSVTIVLIGNTINLYALMESPADSYSPLNGTELIRAKVAELAVQAAANGKSYNLYSDKPLDAEFVVDAWPADVPLTYIGSNIGGNVRFGARLTTELNLTVNPVAYTFNHSVGYNLSYKSWDATAMYYAVRGLDDVYALNFTSGHDVADANATTHWVTSGYNSSENGVIFAANGIGNASFAARLEDMLLWQPGDAIPASLTKMAQCTAAASSGFASATASVMASATASVVPVSSAVKATALSGSKIVAAVVAAFVLFY</sequence>
<dbReference type="PANTHER" id="PTHR43264:SF1">
    <property type="entry name" value="INOSINE_URIDINE-PREFERRING NUCLEOSIDE HYDROLASE DOMAIN-CONTAINING PROTEIN"/>
    <property type="match status" value="1"/>
</dbReference>
<proteinExistence type="predicted"/>
<keyword evidence="1" id="KW-0732">Signal</keyword>
<evidence type="ECO:0008006" key="4">
    <source>
        <dbReference type="Google" id="ProtNLM"/>
    </source>
</evidence>
<dbReference type="EMBL" id="CAWUOM010000015">
    <property type="protein sequence ID" value="CAK7265132.1"/>
    <property type="molecule type" value="Genomic_DNA"/>
</dbReference>
<dbReference type="InterPro" id="IPR036452">
    <property type="entry name" value="Ribo_hydro-like"/>
</dbReference>
<dbReference type="PANTHER" id="PTHR43264">
    <property type="match status" value="1"/>
</dbReference>
<protein>
    <recommendedName>
        <fullName evidence="4">Inosine/uridine-preferring nucleoside hydrolase domain-containing protein</fullName>
    </recommendedName>
</protein>
<evidence type="ECO:0000256" key="1">
    <source>
        <dbReference type="SAM" id="SignalP"/>
    </source>
</evidence>
<dbReference type="Proteomes" id="UP001642501">
    <property type="component" value="Unassembled WGS sequence"/>
</dbReference>
<gene>
    <name evidence="2" type="ORF">SEPCBS57363_001423</name>
</gene>
<dbReference type="PROSITE" id="PS51257">
    <property type="entry name" value="PROKAR_LIPOPROTEIN"/>
    <property type="match status" value="1"/>
</dbReference>
<organism evidence="2 3">
    <name type="scientific">Sporothrix epigloea</name>
    <dbReference type="NCBI Taxonomy" id="1892477"/>
    <lineage>
        <taxon>Eukaryota</taxon>
        <taxon>Fungi</taxon>
        <taxon>Dikarya</taxon>
        <taxon>Ascomycota</taxon>
        <taxon>Pezizomycotina</taxon>
        <taxon>Sordariomycetes</taxon>
        <taxon>Sordariomycetidae</taxon>
        <taxon>Ophiostomatales</taxon>
        <taxon>Ophiostomataceae</taxon>
        <taxon>Sporothrix</taxon>
    </lineage>
</organism>
<feature type="chain" id="PRO_5045903873" description="Inosine/uridine-preferring nucleoside hydrolase domain-containing protein" evidence="1">
    <location>
        <begin position="21"/>
        <end position="399"/>
    </location>
</feature>
<evidence type="ECO:0000313" key="3">
    <source>
        <dbReference type="Proteomes" id="UP001642501"/>
    </source>
</evidence>
<feature type="signal peptide" evidence="1">
    <location>
        <begin position="1"/>
        <end position="20"/>
    </location>
</feature>
<comment type="caution">
    <text evidence="2">The sequence shown here is derived from an EMBL/GenBank/DDBJ whole genome shotgun (WGS) entry which is preliminary data.</text>
</comment>
<reference evidence="2 3" key="1">
    <citation type="submission" date="2024-01" db="EMBL/GenBank/DDBJ databases">
        <authorList>
            <person name="Allen C."/>
            <person name="Tagirdzhanova G."/>
        </authorList>
    </citation>
    <scope>NUCLEOTIDE SEQUENCE [LARGE SCALE GENOMIC DNA]</scope>
    <source>
        <strain evidence="2 3">CBS 573.63</strain>
    </source>
</reference>